<evidence type="ECO:0000313" key="9">
    <source>
        <dbReference type="EMBL" id="GAO51226.1"/>
    </source>
</evidence>
<evidence type="ECO:0000256" key="7">
    <source>
        <dbReference type="RuleBase" id="RU364114"/>
    </source>
</evidence>
<keyword evidence="5 7" id="KW-0496">Mitochondrion</keyword>
<feature type="region of interest" description="Disordered" evidence="8">
    <location>
        <begin position="42"/>
        <end position="67"/>
    </location>
</feature>
<comment type="catalytic activity">
    <reaction evidence="6 7">
        <text>L-arginyl-[protein] + 2 S-adenosyl-L-methionine = N(omega),N(omega)'-dimethyl-L-arginyl-[protein] + 2 S-adenosyl-L-homocysteine + 2 H(+)</text>
        <dbReference type="Rhea" id="RHEA:48108"/>
        <dbReference type="Rhea" id="RHEA-COMP:10532"/>
        <dbReference type="Rhea" id="RHEA-COMP:11992"/>
        <dbReference type="ChEBI" id="CHEBI:15378"/>
        <dbReference type="ChEBI" id="CHEBI:29965"/>
        <dbReference type="ChEBI" id="CHEBI:57856"/>
        <dbReference type="ChEBI" id="CHEBI:59789"/>
        <dbReference type="ChEBI" id="CHEBI:88221"/>
        <dbReference type="EC" id="2.1.1.320"/>
    </reaction>
</comment>
<dbReference type="Proteomes" id="UP000033140">
    <property type="component" value="Unassembled WGS sequence"/>
</dbReference>
<dbReference type="SUPFAM" id="SSF53335">
    <property type="entry name" value="S-adenosyl-L-methionine-dependent methyltransferases"/>
    <property type="match status" value="1"/>
</dbReference>
<comment type="function">
    <text evidence="7">Arginine methyltransferase involved in the assembly or stability of mitochondrial NADH:ubiquinone oxidoreductase complex (complex I).</text>
</comment>
<proteinExistence type="inferred from homology"/>
<keyword evidence="10" id="KW-1185">Reference proteome</keyword>
<evidence type="ECO:0000256" key="4">
    <source>
        <dbReference type="ARBA" id="ARBA00022679"/>
    </source>
</evidence>
<protein>
    <recommendedName>
        <fullName evidence="7">Protein arginine methyltransferase NDUFAF7</fullName>
        <ecNumber evidence="7">2.1.1.320</ecNumber>
    </recommendedName>
</protein>
<evidence type="ECO:0000256" key="2">
    <source>
        <dbReference type="ARBA" id="ARBA00005891"/>
    </source>
</evidence>
<dbReference type="GO" id="GO:0032259">
    <property type="term" value="P:methylation"/>
    <property type="evidence" value="ECO:0007669"/>
    <property type="project" value="UniProtKB-KW"/>
</dbReference>
<comment type="subcellular location">
    <subcellularLocation>
        <location evidence="1 7">Mitochondrion</location>
    </subcellularLocation>
</comment>
<evidence type="ECO:0000256" key="3">
    <source>
        <dbReference type="ARBA" id="ARBA00022603"/>
    </source>
</evidence>
<dbReference type="InterPro" id="IPR038375">
    <property type="entry name" value="NDUFAF7_sf"/>
</dbReference>
<dbReference type="Pfam" id="PF02636">
    <property type="entry name" value="Methyltransf_28"/>
    <property type="match status" value="1"/>
</dbReference>
<name>A0A0E9NNF1_SAICN</name>
<dbReference type="InterPro" id="IPR029063">
    <property type="entry name" value="SAM-dependent_MTases_sf"/>
</dbReference>
<evidence type="ECO:0000313" key="10">
    <source>
        <dbReference type="Proteomes" id="UP000033140"/>
    </source>
</evidence>
<reference evidence="9 10" key="3">
    <citation type="journal article" date="2015" name="Genome Announc.">
        <title>Draft Genome Sequence of the Archiascomycetous Yeast Saitoella complicata.</title>
        <authorList>
            <person name="Yamauchi K."/>
            <person name="Kondo S."/>
            <person name="Hamamoto M."/>
            <person name="Takahashi Y."/>
            <person name="Ogura Y."/>
            <person name="Hayashi T."/>
            <person name="Nishida H."/>
        </authorList>
    </citation>
    <scope>NUCLEOTIDE SEQUENCE [LARGE SCALE GENOMIC DNA]</scope>
    <source>
        <strain evidence="9 10">NRRL Y-17804</strain>
    </source>
</reference>
<evidence type="ECO:0000256" key="5">
    <source>
        <dbReference type="ARBA" id="ARBA00023128"/>
    </source>
</evidence>
<dbReference type="EC" id="2.1.1.320" evidence="7"/>
<reference evidence="9 10" key="1">
    <citation type="journal article" date="2011" name="J. Gen. Appl. Microbiol.">
        <title>Draft genome sequencing of the enigmatic yeast Saitoella complicata.</title>
        <authorList>
            <person name="Nishida H."/>
            <person name="Hamamoto M."/>
            <person name="Sugiyama J."/>
        </authorList>
    </citation>
    <scope>NUCLEOTIDE SEQUENCE [LARGE SCALE GENOMIC DNA]</scope>
    <source>
        <strain evidence="9 10">NRRL Y-17804</strain>
    </source>
</reference>
<dbReference type="GO" id="GO:0035243">
    <property type="term" value="F:protein-arginine omega-N symmetric methyltransferase activity"/>
    <property type="evidence" value="ECO:0007669"/>
    <property type="project" value="UniProtKB-EC"/>
</dbReference>
<comment type="similarity">
    <text evidence="2 7">Belongs to the NDUFAF7 family.</text>
</comment>
<dbReference type="Gene3D" id="3.40.50.12710">
    <property type="match status" value="1"/>
</dbReference>
<reference evidence="9 10" key="2">
    <citation type="journal article" date="2014" name="J. Gen. Appl. Microbiol.">
        <title>The early diverging ascomycetous budding yeast Saitoella complicata has three histone deacetylases belonging to the Clr6, Hos2, and Rpd3 lineages.</title>
        <authorList>
            <person name="Nishida H."/>
            <person name="Matsumoto T."/>
            <person name="Kondo S."/>
            <person name="Hamamoto M."/>
            <person name="Yoshikawa H."/>
        </authorList>
    </citation>
    <scope>NUCLEOTIDE SEQUENCE [LARGE SCALE GENOMIC DNA]</scope>
    <source>
        <strain evidence="9 10">NRRL Y-17804</strain>
    </source>
</reference>
<organism evidence="9 10">
    <name type="scientific">Saitoella complicata (strain BCRC 22490 / CBS 7301 / JCM 7358 / NBRC 10748 / NRRL Y-17804)</name>
    <dbReference type="NCBI Taxonomy" id="698492"/>
    <lineage>
        <taxon>Eukaryota</taxon>
        <taxon>Fungi</taxon>
        <taxon>Dikarya</taxon>
        <taxon>Ascomycota</taxon>
        <taxon>Taphrinomycotina</taxon>
        <taxon>Taphrinomycotina incertae sedis</taxon>
        <taxon>Saitoella</taxon>
    </lineage>
</organism>
<sequence length="540" mass="61699">MSSSRSILRTLPRHQCLSSASCRARALPAIAIAFASRSRPFTSTPPAARGLKKKNNGPEHDAYSVDNPTFRDLVGDAAATRSPIKDFHKVPMVTAEMLKNEIQPPTNVKMLVRDFIDDSLYNPNYGYFSKQAVIFSPEQPFDFNRIKDDLDFQRVMGERYAEFESLVDEDGLITQRQVWHTPTELFKPYYGEAIARYIVAQYKFEHYPYQDLIIYEIGGGNGTLMMNILDYIRDQEPDVYARTRYRIIEISSQLAEQQSQSLLTTTASVHGHDNCVEIINKSIFDWDTDVGDPCFFVATEVFDNFAHDLIRYDLTTEKPVQGVVMIDSDGDFHELYQPVLDPLAKRYLDLRDKFAKRSYEKQHPLRRQPRFFRRLKNALPFSANLSEAEYIPTKLLLLIDVLRKHFPEHHLIASDFSSLPDAIKGVNAPVVQTRYKGQMVPCSTYMVHQGYFDIFFPTNFEVFRDIYHGLTNSTGMFTPRNSLAGLGGGATSKRVKVVNHREFVESWADLDATRTKSGDNPMSSFYQNFSMVIPSTGSIN</sequence>
<dbReference type="EMBL" id="BACD03000043">
    <property type="protein sequence ID" value="GAO51226.1"/>
    <property type="molecule type" value="Genomic_DNA"/>
</dbReference>
<keyword evidence="4 7" id="KW-0808">Transferase</keyword>
<evidence type="ECO:0000256" key="1">
    <source>
        <dbReference type="ARBA" id="ARBA00004173"/>
    </source>
</evidence>
<dbReference type="PANTHER" id="PTHR12049:SF5">
    <property type="entry name" value="PROTEIN ARGININE METHYLTRANSFERASE NDUFAF7 HOMOLOG, MITOCHONDRIAL"/>
    <property type="match status" value="1"/>
</dbReference>
<dbReference type="GO" id="GO:0005739">
    <property type="term" value="C:mitochondrion"/>
    <property type="evidence" value="ECO:0007669"/>
    <property type="project" value="UniProtKB-SubCell"/>
</dbReference>
<dbReference type="InterPro" id="IPR003788">
    <property type="entry name" value="NDUFAF7"/>
</dbReference>
<dbReference type="AlphaFoldDB" id="A0A0E9NNF1"/>
<evidence type="ECO:0000256" key="6">
    <source>
        <dbReference type="ARBA" id="ARBA00048612"/>
    </source>
</evidence>
<dbReference type="RefSeq" id="XP_019022167.1">
    <property type="nucleotide sequence ID" value="XM_019170809.1"/>
</dbReference>
<dbReference type="OMA" id="LPFAPNM"/>
<dbReference type="PANTHER" id="PTHR12049">
    <property type="entry name" value="PROTEIN ARGININE METHYLTRANSFERASE NDUFAF7, MITOCHONDRIAL"/>
    <property type="match status" value="1"/>
</dbReference>
<dbReference type="OrthoDB" id="17415at2759"/>
<gene>
    <name evidence="9" type="ORF">G7K_5334-t1</name>
</gene>
<comment type="caution">
    <text evidence="9">The sequence shown here is derived from an EMBL/GenBank/DDBJ whole genome shotgun (WGS) entry which is preliminary data.</text>
</comment>
<evidence type="ECO:0000256" key="8">
    <source>
        <dbReference type="SAM" id="MobiDB-lite"/>
    </source>
</evidence>
<accession>A0A0E9NNF1</accession>
<keyword evidence="3 7" id="KW-0489">Methyltransferase</keyword>
<dbReference type="STRING" id="698492.A0A0E9NNF1"/>